<dbReference type="InterPro" id="IPR037215">
    <property type="entry name" value="GUN4-like_sf"/>
</dbReference>
<evidence type="ECO:0000313" key="3">
    <source>
        <dbReference type="EMBL" id="RUT06255.1"/>
    </source>
</evidence>
<keyword evidence="4" id="KW-1185">Reference proteome</keyword>
<dbReference type="InterPro" id="IPR011990">
    <property type="entry name" value="TPR-like_helical_dom_sf"/>
</dbReference>
<dbReference type="SUPFAM" id="SSF48452">
    <property type="entry name" value="TPR-like"/>
    <property type="match status" value="1"/>
</dbReference>
<evidence type="ECO:0000256" key="1">
    <source>
        <dbReference type="SAM" id="Phobius"/>
    </source>
</evidence>
<evidence type="ECO:0000259" key="2">
    <source>
        <dbReference type="Pfam" id="PF05419"/>
    </source>
</evidence>
<dbReference type="EMBL" id="RSCK01000071">
    <property type="protein sequence ID" value="RUT06255.1"/>
    <property type="molecule type" value="Genomic_DNA"/>
</dbReference>
<gene>
    <name evidence="3" type="ORF">DSM107010_53620</name>
</gene>
<name>A0AB37UEI5_9CYAN</name>
<dbReference type="Pfam" id="PF05419">
    <property type="entry name" value="GUN4"/>
    <property type="match status" value="1"/>
</dbReference>
<feature type="transmembrane region" description="Helical" evidence="1">
    <location>
        <begin position="251"/>
        <end position="268"/>
    </location>
</feature>
<evidence type="ECO:0000313" key="4">
    <source>
        <dbReference type="Proteomes" id="UP000282574"/>
    </source>
</evidence>
<accession>A0AB37UEI5</accession>
<dbReference type="PANTHER" id="PTHR34800:SF1">
    <property type="entry name" value="TETRAPYRROLE-BINDING PROTEIN, CHLOROPLASTIC"/>
    <property type="match status" value="1"/>
</dbReference>
<dbReference type="RefSeq" id="WP_106167248.1">
    <property type="nucleotide sequence ID" value="NZ_JAVKZF010000002.1"/>
</dbReference>
<keyword evidence="1" id="KW-0812">Transmembrane</keyword>
<organism evidence="3 4">
    <name type="scientific">Chroococcidiopsis cubana SAG 39.79</name>
    <dbReference type="NCBI Taxonomy" id="388085"/>
    <lineage>
        <taxon>Bacteria</taxon>
        <taxon>Bacillati</taxon>
        <taxon>Cyanobacteriota</taxon>
        <taxon>Cyanophyceae</taxon>
        <taxon>Chroococcidiopsidales</taxon>
        <taxon>Chroococcidiopsidaceae</taxon>
        <taxon>Chroococcidiopsis</taxon>
    </lineage>
</organism>
<comment type="caution">
    <text evidence="3">The sequence shown here is derived from an EMBL/GenBank/DDBJ whole genome shotgun (WGS) entry which is preliminary data.</text>
</comment>
<protein>
    <recommendedName>
        <fullName evidence="2">GUN4-like domain-containing protein</fullName>
    </recommendedName>
</protein>
<dbReference type="GO" id="GO:0046906">
    <property type="term" value="F:tetrapyrrole binding"/>
    <property type="evidence" value="ECO:0007669"/>
    <property type="project" value="TreeGrafter"/>
</dbReference>
<dbReference type="AlphaFoldDB" id="A0AB37UEI5"/>
<dbReference type="Gene3D" id="1.25.40.620">
    <property type="match status" value="1"/>
</dbReference>
<keyword evidence="1" id="KW-1133">Transmembrane helix</keyword>
<reference evidence="3 4" key="1">
    <citation type="journal article" date="2019" name="Genome Biol. Evol.">
        <title>Day and night: Metabolic profiles and evolutionary relationships of six axenic non-marine cyanobacteria.</title>
        <authorList>
            <person name="Will S.E."/>
            <person name="Henke P."/>
            <person name="Boedeker C."/>
            <person name="Huang S."/>
            <person name="Brinkmann H."/>
            <person name="Rohde M."/>
            <person name="Jarek M."/>
            <person name="Friedl T."/>
            <person name="Seufert S."/>
            <person name="Schumacher M."/>
            <person name="Overmann J."/>
            <person name="Neumann-Schaal M."/>
            <person name="Petersen J."/>
        </authorList>
    </citation>
    <scope>NUCLEOTIDE SEQUENCE [LARGE SCALE GENOMIC DNA]</scope>
    <source>
        <strain evidence="3 4">SAG 39.79</strain>
    </source>
</reference>
<dbReference type="PANTHER" id="PTHR34800">
    <property type="entry name" value="TETRAPYRROLE-BINDING PROTEIN, CHLOROPLASTIC"/>
    <property type="match status" value="1"/>
</dbReference>
<sequence>MDKARRGQYQESIDDFNLAIRSNPNYSAAFKFRGIAYSKLRDKQKAFYDFKQAAGLYLRANDVESYHNTIQLLLNLKISESDRARKFSYRRLQELLLIGNWQEADKETLSIMLQIVGREKQAFLSEQDIKNFPSTHLHIIDQLWMVYSNGHFGFRVKKQIWQSIGGTSKSDSNVWRAFGDRVGWRVKYDSSFVKTWIAYSDFNFTLDAPAGHLPTALPGRRYSFLSVIASMILLFLFTLFVITILGFSSSYFISGFVCLFLVTFNTIYNGSQQYTKEWWQQLFSRAQICEI</sequence>
<dbReference type="CDD" id="cd16383">
    <property type="entry name" value="GUN4"/>
    <property type="match status" value="1"/>
</dbReference>
<feature type="transmembrane region" description="Helical" evidence="1">
    <location>
        <begin position="222"/>
        <end position="245"/>
    </location>
</feature>
<dbReference type="Gene3D" id="1.10.10.1770">
    <property type="entry name" value="Gun4-like"/>
    <property type="match status" value="1"/>
</dbReference>
<keyword evidence="1" id="KW-0472">Membrane</keyword>
<dbReference type="Proteomes" id="UP000282574">
    <property type="component" value="Unassembled WGS sequence"/>
</dbReference>
<feature type="domain" description="GUN4-like" evidence="2">
    <location>
        <begin position="85"/>
        <end position="219"/>
    </location>
</feature>
<proteinExistence type="predicted"/>
<dbReference type="SUPFAM" id="SSF140869">
    <property type="entry name" value="GUN4-like"/>
    <property type="match status" value="1"/>
</dbReference>
<dbReference type="InterPro" id="IPR008629">
    <property type="entry name" value="GUN4-like"/>
</dbReference>